<feature type="region of interest" description="Disordered" evidence="6">
    <location>
        <begin position="1"/>
        <end position="23"/>
    </location>
</feature>
<keyword evidence="9" id="KW-1185">Reference proteome</keyword>
<dbReference type="PANTHER" id="PTHR42794">
    <property type="entry name" value="HEMIN IMPORT ATP-BINDING PROTEIN HMUV"/>
    <property type="match status" value="1"/>
</dbReference>
<dbReference type="Pfam" id="PF00005">
    <property type="entry name" value="ABC_tran"/>
    <property type="match status" value="1"/>
</dbReference>
<evidence type="ECO:0000256" key="4">
    <source>
        <dbReference type="ARBA" id="ARBA00022741"/>
    </source>
</evidence>
<dbReference type="PANTHER" id="PTHR42794:SF2">
    <property type="entry name" value="ABC TRANSPORTER ATP-BINDING PROTEIN"/>
    <property type="match status" value="1"/>
</dbReference>
<dbReference type="EMBL" id="JARVII010000002">
    <property type="protein sequence ID" value="MDG9698539.1"/>
    <property type="molecule type" value="Genomic_DNA"/>
</dbReference>
<evidence type="ECO:0000256" key="3">
    <source>
        <dbReference type="ARBA" id="ARBA00022475"/>
    </source>
</evidence>
<evidence type="ECO:0000259" key="7">
    <source>
        <dbReference type="PROSITE" id="PS50893"/>
    </source>
</evidence>
<dbReference type="PROSITE" id="PS50893">
    <property type="entry name" value="ABC_TRANSPORTER_2"/>
    <property type="match status" value="1"/>
</dbReference>
<proteinExistence type="inferred from homology"/>
<dbReference type="InterPro" id="IPR003593">
    <property type="entry name" value="AAA+_ATPase"/>
</dbReference>
<dbReference type="Proteomes" id="UP001237156">
    <property type="component" value="Unassembled WGS sequence"/>
</dbReference>
<evidence type="ECO:0000256" key="1">
    <source>
        <dbReference type="ARBA" id="ARBA00005417"/>
    </source>
</evidence>
<evidence type="ECO:0000256" key="5">
    <source>
        <dbReference type="ARBA" id="ARBA00022840"/>
    </source>
</evidence>
<feature type="compositionally biased region" description="Polar residues" evidence="6">
    <location>
        <begin position="1"/>
        <end position="22"/>
    </location>
</feature>
<dbReference type="CDD" id="cd03214">
    <property type="entry name" value="ABC_Iron-Siderophores_B12_Hemin"/>
    <property type="match status" value="1"/>
</dbReference>
<reference evidence="8 9" key="1">
    <citation type="submission" date="2023-04" db="EMBL/GenBank/DDBJ databases">
        <title>Ottowia paracancer sp. nov., isolated from human stomach.</title>
        <authorList>
            <person name="Song Y."/>
        </authorList>
    </citation>
    <scope>NUCLEOTIDE SEQUENCE [LARGE SCALE GENOMIC DNA]</scope>
    <source>
        <strain evidence="8 9">10c7w1</strain>
    </source>
</reference>
<keyword evidence="5 8" id="KW-0067">ATP-binding</keyword>
<dbReference type="SMART" id="SM00382">
    <property type="entry name" value="AAA"/>
    <property type="match status" value="1"/>
</dbReference>
<dbReference type="Gene3D" id="3.40.50.300">
    <property type="entry name" value="P-loop containing nucleotide triphosphate hydrolases"/>
    <property type="match status" value="1"/>
</dbReference>
<dbReference type="GO" id="GO:0016887">
    <property type="term" value="F:ATP hydrolysis activity"/>
    <property type="evidence" value="ECO:0007669"/>
    <property type="project" value="InterPro"/>
</dbReference>
<dbReference type="SUPFAM" id="SSF52540">
    <property type="entry name" value="P-loop containing nucleoside triphosphate hydrolases"/>
    <property type="match status" value="1"/>
</dbReference>
<evidence type="ECO:0000313" key="8">
    <source>
        <dbReference type="EMBL" id="MDG9698539.1"/>
    </source>
</evidence>
<dbReference type="InterPro" id="IPR003439">
    <property type="entry name" value="ABC_transporter-like_ATP-bd"/>
</dbReference>
<dbReference type="InterPro" id="IPR027417">
    <property type="entry name" value="P-loop_NTPase"/>
</dbReference>
<evidence type="ECO:0000256" key="6">
    <source>
        <dbReference type="SAM" id="MobiDB-lite"/>
    </source>
</evidence>
<feature type="domain" description="ABC transporter" evidence="7">
    <location>
        <begin position="28"/>
        <end position="261"/>
    </location>
</feature>
<keyword evidence="3" id="KW-1003">Cell membrane</keyword>
<comment type="caution">
    <text evidence="8">The sequence shown here is derived from an EMBL/GenBank/DDBJ whole genome shotgun (WGS) entry which is preliminary data.</text>
</comment>
<evidence type="ECO:0000313" key="9">
    <source>
        <dbReference type="Proteomes" id="UP001237156"/>
    </source>
</evidence>
<gene>
    <name evidence="8" type="ORF">QB898_02185</name>
</gene>
<dbReference type="AlphaFoldDB" id="A0AAW6RJ44"/>
<protein>
    <submittedName>
        <fullName evidence="8">ABC transporter ATP-binding protein</fullName>
    </submittedName>
</protein>
<dbReference type="GO" id="GO:0005524">
    <property type="term" value="F:ATP binding"/>
    <property type="evidence" value="ECO:0007669"/>
    <property type="project" value="UniProtKB-KW"/>
</dbReference>
<comment type="similarity">
    <text evidence="1">Belongs to the ABC transporter superfamily.</text>
</comment>
<dbReference type="RefSeq" id="WP_279523612.1">
    <property type="nucleotide sequence ID" value="NZ_JARVII010000002.1"/>
</dbReference>
<name>A0AAW6RJ44_9BURK</name>
<keyword evidence="2" id="KW-0813">Transport</keyword>
<dbReference type="FunFam" id="3.40.50.300:FF:000134">
    <property type="entry name" value="Iron-enterobactin ABC transporter ATP-binding protein"/>
    <property type="match status" value="1"/>
</dbReference>
<organism evidence="8 9">
    <name type="scientific">Ottowia cancrivicina</name>
    <dbReference type="NCBI Taxonomy" id="3040346"/>
    <lineage>
        <taxon>Bacteria</taxon>
        <taxon>Pseudomonadati</taxon>
        <taxon>Pseudomonadota</taxon>
        <taxon>Betaproteobacteria</taxon>
        <taxon>Burkholderiales</taxon>
        <taxon>Comamonadaceae</taxon>
        <taxon>Ottowia</taxon>
    </lineage>
</organism>
<keyword evidence="4" id="KW-0547">Nucleotide-binding</keyword>
<sequence length="280" mass="30225">MSTQTHPQTHLQTSLQASSPTGTALPALQGRDLVWGATRGGAPIVRGVSLTVRAGATVGLIGPNGSGKSSLMRLLAGVTQPQSGEVLLGGQPMQRLTRRQIAHQLALVSQMADTQDAITVQDAVELGRTPWLSALQTWSARDDAIVEQALADVGMAEKKGRVWNTLSGGERQRVHIARALAQQTSVLLLDEPGNHLDIHHQLALGQLIHRLPGTKVMAIHDLNQARHCDWLAVMQQGRLVCEGAPDDVLQADLLEQVFEVRLRVLTDPEDGARVLRFLPL</sequence>
<accession>A0AAW6RJ44</accession>
<evidence type="ECO:0000256" key="2">
    <source>
        <dbReference type="ARBA" id="ARBA00022448"/>
    </source>
</evidence>
<keyword evidence="3" id="KW-0472">Membrane</keyword>